<evidence type="ECO:0000313" key="2">
    <source>
        <dbReference type="EMBL" id="MBB4916336.1"/>
    </source>
</evidence>
<dbReference type="GO" id="GO:0016810">
    <property type="term" value="F:hydrolase activity, acting on carbon-nitrogen (but not peptide) bonds"/>
    <property type="evidence" value="ECO:0007669"/>
    <property type="project" value="InterPro"/>
</dbReference>
<dbReference type="InterPro" id="IPR006680">
    <property type="entry name" value="Amidohydro-rel"/>
</dbReference>
<dbReference type="SUPFAM" id="SSF51338">
    <property type="entry name" value="Composite domain of metallo-dependent hydrolases"/>
    <property type="match status" value="1"/>
</dbReference>
<proteinExistence type="predicted"/>
<dbReference type="Pfam" id="PF01979">
    <property type="entry name" value="Amidohydro_1"/>
    <property type="match status" value="1"/>
</dbReference>
<reference evidence="2 3" key="1">
    <citation type="submission" date="2020-08" db="EMBL/GenBank/DDBJ databases">
        <title>Genomic Encyclopedia of Type Strains, Phase III (KMG-III): the genomes of soil and plant-associated and newly described type strains.</title>
        <authorList>
            <person name="Whitman W."/>
        </authorList>
    </citation>
    <scope>NUCLEOTIDE SEQUENCE [LARGE SCALE GENOMIC DNA]</scope>
    <source>
        <strain evidence="2 3">CECT 8840</strain>
    </source>
</reference>
<dbReference type="PANTHER" id="PTHR43794">
    <property type="entry name" value="AMINOHYDROLASE SSNA-RELATED"/>
    <property type="match status" value="1"/>
</dbReference>
<keyword evidence="3" id="KW-1185">Reference proteome</keyword>
<accession>A0A7W7VMZ6</accession>
<dbReference type="InterPro" id="IPR050287">
    <property type="entry name" value="MTA/SAH_deaminase"/>
</dbReference>
<feature type="domain" description="Amidohydrolase-related" evidence="1">
    <location>
        <begin position="11"/>
        <end position="102"/>
    </location>
</feature>
<dbReference type="PANTHER" id="PTHR43794:SF5">
    <property type="entry name" value="CHLOROHYDROLASE FAMILY PROTEIN"/>
    <property type="match status" value="1"/>
</dbReference>
<sequence>MDTVTAAPSDMFAVMRAAFAAERGRGGSLTAAEVLRMATVEGAAVLGLDDRIGSLRPGKQADLVMLRAGDLGLAPVHDPVGAVVTAAGPANVDTVLVAGRVVKRDGRLPYADTRGALDLVSRSAARIARAVAVAL</sequence>
<dbReference type="Gene3D" id="3.20.20.140">
    <property type="entry name" value="Metal-dependent hydrolases"/>
    <property type="match status" value="1"/>
</dbReference>
<name>A0A7W7VMZ6_9ACTN</name>
<gene>
    <name evidence="2" type="ORF">FHS44_003424</name>
</gene>
<dbReference type="InterPro" id="IPR011059">
    <property type="entry name" value="Metal-dep_hydrolase_composite"/>
</dbReference>
<evidence type="ECO:0000259" key="1">
    <source>
        <dbReference type="Pfam" id="PF01979"/>
    </source>
</evidence>
<organism evidence="2 3">
    <name type="scientific">Streptosporangium saharense</name>
    <dbReference type="NCBI Taxonomy" id="1706840"/>
    <lineage>
        <taxon>Bacteria</taxon>
        <taxon>Bacillati</taxon>
        <taxon>Actinomycetota</taxon>
        <taxon>Actinomycetes</taxon>
        <taxon>Streptosporangiales</taxon>
        <taxon>Streptosporangiaceae</taxon>
        <taxon>Streptosporangium</taxon>
    </lineage>
</organism>
<dbReference type="Gene3D" id="2.30.40.10">
    <property type="entry name" value="Urease, subunit C, domain 1"/>
    <property type="match status" value="1"/>
</dbReference>
<keyword evidence="2" id="KW-0378">Hydrolase</keyword>
<comment type="caution">
    <text evidence="2">The sequence shown here is derived from an EMBL/GenBank/DDBJ whole genome shotgun (WGS) entry which is preliminary data.</text>
</comment>
<dbReference type="AlphaFoldDB" id="A0A7W7VMZ6"/>
<protein>
    <submittedName>
        <fullName evidence="2">Cytosine/adenosine deaminase-related metal-dependent hydrolase</fullName>
    </submittedName>
</protein>
<evidence type="ECO:0000313" key="3">
    <source>
        <dbReference type="Proteomes" id="UP000552644"/>
    </source>
</evidence>
<dbReference type="Proteomes" id="UP000552644">
    <property type="component" value="Unassembled WGS sequence"/>
</dbReference>
<dbReference type="EMBL" id="JACHJP010000003">
    <property type="protein sequence ID" value="MBB4916336.1"/>
    <property type="molecule type" value="Genomic_DNA"/>
</dbReference>